<feature type="signal peptide" evidence="1">
    <location>
        <begin position="1"/>
        <end position="16"/>
    </location>
</feature>
<dbReference type="Proteomes" id="UP000829685">
    <property type="component" value="Unassembled WGS sequence"/>
</dbReference>
<evidence type="ECO:0000313" key="3">
    <source>
        <dbReference type="EMBL" id="KAI1878711.1"/>
    </source>
</evidence>
<organism evidence="3 4">
    <name type="scientific">Neoarthrinium moseri</name>
    <dbReference type="NCBI Taxonomy" id="1658444"/>
    <lineage>
        <taxon>Eukaryota</taxon>
        <taxon>Fungi</taxon>
        <taxon>Dikarya</taxon>
        <taxon>Ascomycota</taxon>
        <taxon>Pezizomycotina</taxon>
        <taxon>Sordariomycetes</taxon>
        <taxon>Xylariomycetidae</taxon>
        <taxon>Amphisphaeriales</taxon>
        <taxon>Apiosporaceae</taxon>
        <taxon>Neoarthrinium</taxon>
    </lineage>
</organism>
<dbReference type="InterPro" id="IPR029226">
    <property type="entry name" value="Ecp2-like"/>
</dbReference>
<dbReference type="EMBL" id="JAFIMR010000005">
    <property type="protein sequence ID" value="KAI1878711.1"/>
    <property type="molecule type" value="Genomic_DNA"/>
</dbReference>
<sequence>MFRFTTLLTLFPVALAATCANTLPVTGMVCHDFTQSDGTMSAILVNHDRQVVDGMPWKSRNATAQDSTNPVPEPFDVNVCNDSTFVRNNPPNVPSVADCRGVMEWARSNKVAWLLDKHDLASRVFLPLVTSGQCVFAAGSDGGGIPEYGIYFGNQDIADLVEFSIRDHTVNNGVATSGCMKCQTMSTNLGIDWTPACWTMQNV</sequence>
<proteinExistence type="predicted"/>
<gene>
    <name evidence="3" type="ORF">JX265_002888</name>
</gene>
<name>A0A9Q0ASR2_9PEZI</name>
<protein>
    <recommendedName>
        <fullName evidence="2">Ecp2 effector protein-like domain-containing protein</fullName>
    </recommendedName>
</protein>
<accession>A0A9Q0ASR2</accession>
<evidence type="ECO:0000256" key="1">
    <source>
        <dbReference type="SAM" id="SignalP"/>
    </source>
</evidence>
<dbReference type="AlphaFoldDB" id="A0A9Q0ASR2"/>
<comment type="caution">
    <text evidence="3">The sequence shown here is derived from an EMBL/GenBank/DDBJ whole genome shotgun (WGS) entry which is preliminary data.</text>
</comment>
<keyword evidence="1" id="KW-0732">Signal</keyword>
<evidence type="ECO:0000313" key="4">
    <source>
        <dbReference type="Proteomes" id="UP000829685"/>
    </source>
</evidence>
<keyword evidence="4" id="KW-1185">Reference proteome</keyword>
<evidence type="ECO:0000259" key="2">
    <source>
        <dbReference type="Pfam" id="PF14856"/>
    </source>
</evidence>
<reference evidence="3" key="1">
    <citation type="submission" date="2021-03" db="EMBL/GenBank/DDBJ databases">
        <title>Revisited historic fungal species revealed as producer of novel bioactive compounds through whole genome sequencing and comparative genomics.</title>
        <authorList>
            <person name="Vignolle G.A."/>
            <person name="Hochenegger N."/>
            <person name="Mach R.L."/>
            <person name="Mach-Aigner A.R."/>
            <person name="Javad Rahimi M."/>
            <person name="Salim K.A."/>
            <person name="Chan C.M."/>
            <person name="Lim L.B.L."/>
            <person name="Cai F."/>
            <person name="Druzhinina I.S."/>
            <person name="U'Ren J.M."/>
            <person name="Derntl C."/>
        </authorList>
    </citation>
    <scope>NUCLEOTIDE SEQUENCE</scope>
    <source>
        <strain evidence="3">TUCIM 5799</strain>
    </source>
</reference>
<dbReference type="Pfam" id="PF14856">
    <property type="entry name" value="Hce2"/>
    <property type="match status" value="1"/>
</dbReference>
<feature type="chain" id="PRO_5040232636" description="Ecp2 effector protein-like domain-containing protein" evidence="1">
    <location>
        <begin position="17"/>
        <end position="203"/>
    </location>
</feature>
<feature type="domain" description="Ecp2 effector protein-like" evidence="2">
    <location>
        <begin position="80"/>
        <end position="182"/>
    </location>
</feature>